<sequence>MNNKERVIILIDGSNFYHYAKELGFQLPIQFDYKGLGEKLADGRDIVSGTYYIGKVRAKEKDEHSQRLRSNQQRLMAWLARCGWSIEFGHMMKNQGIFHEKGVDVHIAADLLRGAYKDTYDTAILISSDTDLIPAIQYVREEGKKLEYVGFAHRPSYGLIKNSTLTKTLTKEGIGQFL</sequence>
<feature type="domain" description="NYN" evidence="1">
    <location>
        <begin position="6"/>
        <end position="153"/>
    </location>
</feature>
<dbReference type="Pfam" id="PF01936">
    <property type="entry name" value="NYN"/>
    <property type="match status" value="1"/>
</dbReference>
<dbReference type="CDD" id="cd10911">
    <property type="entry name" value="PIN_LabA"/>
    <property type="match status" value="1"/>
</dbReference>
<protein>
    <recommendedName>
        <fullName evidence="1">NYN domain-containing protein</fullName>
    </recommendedName>
</protein>
<dbReference type="EMBL" id="MHHR01000033">
    <property type="protein sequence ID" value="OGY33101.1"/>
    <property type="molecule type" value="Genomic_DNA"/>
</dbReference>
<proteinExistence type="predicted"/>
<dbReference type="PANTHER" id="PTHR35458:SF8">
    <property type="entry name" value="SLR0650 PROTEIN"/>
    <property type="match status" value="1"/>
</dbReference>
<evidence type="ECO:0000259" key="1">
    <source>
        <dbReference type="Pfam" id="PF01936"/>
    </source>
</evidence>
<dbReference type="InterPro" id="IPR021139">
    <property type="entry name" value="NYN"/>
</dbReference>
<organism evidence="2 3">
    <name type="scientific">Candidatus Andersenbacteria bacterium RIFCSPHIGHO2_12_FULL_45_11</name>
    <dbReference type="NCBI Taxonomy" id="1797281"/>
    <lineage>
        <taxon>Bacteria</taxon>
        <taxon>Candidatus Anderseniibacteriota</taxon>
    </lineage>
</organism>
<dbReference type="PANTHER" id="PTHR35458">
    <property type="entry name" value="SLR0755 PROTEIN"/>
    <property type="match status" value="1"/>
</dbReference>
<dbReference type="GO" id="GO:0004540">
    <property type="term" value="F:RNA nuclease activity"/>
    <property type="evidence" value="ECO:0007669"/>
    <property type="project" value="InterPro"/>
</dbReference>
<reference evidence="2 3" key="1">
    <citation type="journal article" date="2016" name="Nat. Commun.">
        <title>Thousands of microbial genomes shed light on interconnected biogeochemical processes in an aquifer system.</title>
        <authorList>
            <person name="Anantharaman K."/>
            <person name="Brown C.T."/>
            <person name="Hug L.A."/>
            <person name="Sharon I."/>
            <person name="Castelle C.J."/>
            <person name="Probst A.J."/>
            <person name="Thomas B.C."/>
            <person name="Singh A."/>
            <person name="Wilkins M.J."/>
            <person name="Karaoz U."/>
            <person name="Brodie E.L."/>
            <person name="Williams K.H."/>
            <person name="Hubbard S.S."/>
            <person name="Banfield J.F."/>
        </authorList>
    </citation>
    <scope>NUCLEOTIDE SEQUENCE [LARGE SCALE GENOMIC DNA]</scope>
</reference>
<comment type="caution">
    <text evidence="2">The sequence shown here is derived from an EMBL/GenBank/DDBJ whole genome shotgun (WGS) entry which is preliminary data.</text>
</comment>
<dbReference type="AlphaFoldDB" id="A0A1G1WZZ1"/>
<dbReference type="Proteomes" id="UP000177528">
    <property type="component" value="Unassembled WGS sequence"/>
</dbReference>
<evidence type="ECO:0000313" key="2">
    <source>
        <dbReference type="EMBL" id="OGY33101.1"/>
    </source>
</evidence>
<accession>A0A1G1WZZ1</accession>
<dbReference type="InterPro" id="IPR047140">
    <property type="entry name" value="LabA"/>
</dbReference>
<name>A0A1G1WZZ1_9BACT</name>
<evidence type="ECO:0000313" key="3">
    <source>
        <dbReference type="Proteomes" id="UP000177528"/>
    </source>
</evidence>
<dbReference type="Gene3D" id="3.40.50.1010">
    <property type="entry name" value="5'-nuclease"/>
    <property type="match status" value="1"/>
</dbReference>
<gene>
    <name evidence="2" type="ORF">A3D99_01430</name>
</gene>